<dbReference type="AlphaFoldDB" id="A0A1H4CTE1"/>
<protein>
    <submittedName>
        <fullName evidence="4">FecR family protein</fullName>
    </submittedName>
</protein>
<gene>
    <name evidence="4" type="ORF">SAMN05444145_1058</name>
</gene>
<feature type="domain" description="FecR protein" evidence="2">
    <location>
        <begin position="119"/>
        <end position="211"/>
    </location>
</feature>
<dbReference type="Gene3D" id="3.55.50.30">
    <property type="match status" value="1"/>
</dbReference>
<dbReference type="PANTHER" id="PTHR30273:SF2">
    <property type="entry name" value="PROTEIN FECR"/>
    <property type="match status" value="1"/>
</dbReference>
<dbReference type="Pfam" id="PF16344">
    <property type="entry name" value="FecR_C"/>
    <property type="match status" value="1"/>
</dbReference>
<dbReference type="Proteomes" id="UP000183253">
    <property type="component" value="Unassembled WGS sequence"/>
</dbReference>
<evidence type="ECO:0000313" key="4">
    <source>
        <dbReference type="EMBL" id="SEA63713.1"/>
    </source>
</evidence>
<keyword evidence="1" id="KW-0472">Membrane</keyword>
<evidence type="ECO:0000259" key="2">
    <source>
        <dbReference type="Pfam" id="PF04773"/>
    </source>
</evidence>
<evidence type="ECO:0000313" key="5">
    <source>
        <dbReference type="Proteomes" id="UP000183253"/>
    </source>
</evidence>
<feature type="domain" description="Protein FecR C-terminal" evidence="3">
    <location>
        <begin position="256"/>
        <end position="323"/>
    </location>
</feature>
<organism evidence="4 5">
    <name type="scientific">Alistipes timonensis JC136</name>
    <dbReference type="NCBI Taxonomy" id="1033731"/>
    <lineage>
        <taxon>Bacteria</taxon>
        <taxon>Pseudomonadati</taxon>
        <taxon>Bacteroidota</taxon>
        <taxon>Bacteroidia</taxon>
        <taxon>Bacteroidales</taxon>
        <taxon>Rikenellaceae</taxon>
        <taxon>Alistipes</taxon>
    </lineage>
</organism>
<proteinExistence type="predicted"/>
<accession>A0A1H4CTE1</accession>
<dbReference type="InterPro" id="IPR008995">
    <property type="entry name" value="Mo/tungstate-bd_C_term_dom"/>
</dbReference>
<dbReference type="PANTHER" id="PTHR30273">
    <property type="entry name" value="PERIPLASMIC SIGNAL SENSOR AND SIGMA FACTOR ACTIVATOR FECR-RELATED"/>
    <property type="match status" value="1"/>
</dbReference>
<dbReference type="Pfam" id="PF04773">
    <property type="entry name" value="FecR"/>
    <property type="match status" value="1"/>
</dbReference>
<evidence type="ECO:0000259" key="3">
    <source>
        <dbReference type="Pfam" id="PF16344"/>
    </source>
</evidence>
<dbReference type="OrthoDB" id="1493027at2"/>
<dbReference type="InterPro" id="IPR006860">
    <property type="entry name" value="FecR"/>
</dbReference>
<name>A0A1H4CTE1_9BACT</name>
<keyword evidence="1" id="KW-0812">Transmembrane</keyword>
<dbReference type="STRING" id="1033731.SAMN05444145_1058"/>
<dbReference type="PIRSF" id="PIRSF018266">
    <property type="entry name" value="FecR"/>
    <property type="match status" value="1"/>
</dbReference>
<dbReference type="RefSeq" id="WP_010260101.1">
    <property type="nucleotide sequence ID" value="NZ_CAEG01000005.1"/>
</dbReference>
<reference evidence="4" key="1">
    <citation type="submission" date="2016-10" db="EMBL/GenBank/DDBJ databases">
        <authorList>
            <person name="de Groot N.N."/>
        </authorList>
    </citation>
    <scope>NUCLEOTIDE SEQUENCE [LARGE SCALE GENOMIC DNA]</scope>
    <source>
        <strain evidence="4">DSM 25383</strain>
    </source>
</reference>
<sequence length="327" mass="37648">MKTDKINRLVRDFLHRDMPEEIQRRFRRWMTAPADRETKDAALFQAWKELLARPAESDYRHKLPDIHRRIDMLDRAGKKSRFISLRRFAAAAALLALVVCGEYLFLRSRYERTPSVCLVTAQGSKGEFTLPDGTRVWLNGDSRLSYPETFDAATRRVRLDGEAFFQVRHDASHPFVVDMEVMQVEVLGTEFDARHRAGTRYAETILQSGSVRVLTPDRKSPILLRPDERILFDAQTGRIAVSEVSAGDYCSWTARRLVFTNKSLSAILVNLERWYGVHFHSEGNIDLSAKLSFHIEYESLEEAMRLISRIAPIRYDIRGGTVFLAPE</sequence>
<dbReference type="SUPFAM" id="SSF50331">
    <property type="entry name" value="MOP-like"/>
    <property type="match status" value="1"/>
</dbReference>
<evidence type="ECO:0000256" key="1">
    <source>
        <dbReference type="SAM" id="Phobius"/>
    </source>
</evidence>
<dbReference type="InterPro" id="IPR012373">
    <property type="entry name" value="Ferrdict_sens_TM"/>
</dbReference>
<keyword evidence="1" id="KW-1133">Transmembrane helix</keyword>
<dbReference type="EMBL" id="FNRI01000005">
    <property type="protein sequence ID" value="SEA63713.1"/>
    <property type="molecule type" value="Genomic_DNA"/>
</dbReference>
<dbReference type="GO" id="GO:0016989">
    <property type="term" value="F:sigma factor antagonist activity"/>
    <property type="evidence" value="ECO:0007669"/>
    <property type="project" value="TreeGrafter"/>
</dbReference>
<feature type="transmembrane region" description="Helical" evidence="1">
    <location>
        <begin position="88"/>
        <end position="106"/>
    </location>
</feature>
<dbReference type="InterPro" id="IPR032508">
    <property type="entry name" value="FecR_C"/>
</dbReference>
<keyword evidence="5" id="KW-1185">Reference proteome</keyword>
<dbReference type="Gene3D" id="2.60.120.1440">
    <property type="match status" value="1"/>
</dbReference>